<keyword evidence="8" id="KW-1185">Reference proteome</keyword>
<dbReference type="InterPro" id="IPR058648">
    <property type="entry name" value="HH_CzcB-like"/>
</dbReference>
<feature type="domain" description="CzcB-like alpha-helical hairpin" evidence="3">
    <location>
        <begin position="118"/>
        <end position="175"/>
    </location>
</feature>
<dbReference type="PANTHER" id="PTHR30097:SF4">
    <property type="entry name" value="SLR6042 PROTEIN"/>
    <property type="match status" value="1"/>
</dbReference>
<evidence type="ECO:0000256" key="2">
    <source>
        <dbReference type="ARBA" id="ARBA00022448"/>
    </source>
</evidence>
<proteinExistence type="inferred from homology"/>
<dbReference type="PANTHER" id="PTHR30097">
    <property type="entry name" value="CATION EFFLUX SYSTEM PROTEIN CUSB"/>
    <property type="match status" value="1"/>
</dbReference>
<name>A0ABM9NEA6_9GAMM</name>
<feature type="domain" description="CusB-like beta-barrel" evidence="4">
    <location>
        <begin position="225"/>
        <end position="301"/>
    </location>
</feature>
<feature type="domain" description="CzcB-like barrel-sandwich hybrid" evidence="6">
    <location>
        <begin position="78"/>
        <end position="222"/>
    </location>
</feature>
<evidence type="ECO:0000313" key="7">
    <source>
        <dbReference type="EMBL" id="CAL1238920.1"/>
    </source>
</evidence>
<dbReference type="InterPro" id="IPR006143">
    <property type="entry name" value="RND_pump_MFP"/>
</dbReference>
<evidence type="ECO:0000313" key="8">
    <source>
        <dbReference type="Proteomes" id="UP001497493"/>
    </source>
</evidence>
<dbReference type="InterPro" id="IPR058627">
    <property type="entry name" value="MdtA-like_C"/>
</dbReference>
<dbReference type="PROSITE" id="PS51257">
    <property type="entry name" value="PROKAR_LIPOPROTEIN"/>
    <property type="match status" value="1"/>
</dbReference>
<dbReference type="Pfam" id="PF25973">
    <property type="entry name" value="BSH_CzcB"/>
    <property type="match status" value="1"/>
</dbReference>
<dbReference type="Pfam" id="PF25954">
    <property type="entry name" value="Beta-barrel_RND_2"/>
    <property type="match status" value="1"/>
</dbReference>
<evidence type="ECO:0000259" key="3">
    <source>
        <dbReference type="Pfam" id="PF25893"/>
    </source>
</evidence>
<dbReference type="NCBIfam" id="TIGR01730">
    <property type="entry name" value="RND_mfp"/>
    <property type="match status" value="1"/>
</dbReference>
<dbReference type="InterPro" id="IPR058792">
    <property type="entry name" value="Beta-barrel_RND_2"/>
</dbReference>
<dbReference type="Gene3D" id="1.10.287.470">
    <property type="entry name" value="Helix hairpin bin"/>
    <property type="match status" value="1"/>
</dbReference>
<reference evidence="7 8" key="1">
    <citation type="submission" date="2024-04" db="EMBL/GenBank/DDBJ databases">
        <authorList>
            <person name="Cremers G."/>
        </authorList>
    </citation>
    <scope>NUCLEOTIDE SEQUENCE [LARGE SCALE GENOMIC DNA]</scope>
    <source>
        <strain evidence="7">MeCH1-AG</strain>
    </source>
</reference>
<sequence length="385" mass="42594">MSRPLRHWLGILGLALGLAACHHDEAQPIATAPSLPKDEILLPPDSSKRGYIQEQTVEPVAAPIMEPVAGRIGYDETRTARISSPIAGRVISKLPELGTLVKAGAPLVELDSPELGQAQADYANAVSDLRLAEAAYRRARELFEGKVLPLKDFQQAEDNWRRSQNETQRALMRLRNLGISDPKVNNRYYLRSPVTGIVTERHINPGLEVRPELPEPLFVVSDLSTLWVTMQVFEKDLGRIHVGKRVLVSVPAYPNEKFPAVIDYIDRVVDESTRTVKVRCRIANPEGKLLPAMYATVEVESDAQDRAIVVPLTALFTEGEGDQIFVKLGEGHYKQRDVRVGLRLKDRAVIAEGLRPGETIVSQGALMLRTEEANEQGAEGTAARR</sequence>
<evidence type="ECO:0000259" key="6">
    <source>
        <dbReference type="Pfam" id="PF25973"/>
    </source>
</evidence>
<dbReference type="InterPro" id="IPR051909">
    <property type="entry name" value="MFP_Cation_Efflux"/>
</dbReference>
<dbReference type="Pfam" id="PF25893">
    <property type="entry name" value="HH_CzcB"/>
    <property type="match status" value="1"/>
</dbReference>
<organism evidence="7 8">
    <name type="scientific">Candidatus Methylocalor cossyra</name>
    <dbReference type="NCBI Taxonomy" id="3108543"/>
    <lineage>
        <taxon>Bacteria</taxon>
        <taxon>Pseudomonadati</taxon>
        <taxon>Pseudomonadota</taxon>
        <taxon>Gammaproteobacteria</taxon>
        <taxon>Methylococcales</taxon>
        <taxon>Methylococcaceae</taxon>
        <taxon>Candidatus Methylocalor</taxon>
    </lineage>
</organism>
<dbReference type="RefSeq" id="WP_348758527.1">
    <property type="nucleotide sequence ID" value="NZ_OZ026884.1"/>
</dbReference>
<gene>
    <name evidence="7" type="ORF">MECH1_V1_0139</name>
</gene>
<feature type="domain" description="Multidrug resistance protein MdtA-like C-terminal permuted SH3" evidence="5">
    <location>
        <begin position="307"/>
        <end position="364"/>
    </location>
</feature>
<protein>
    <submittedName>
        <fullName evidence="7">Efflux RND transporter periplasmic adaptor subunit</fullName>
    </submittedName>
</protein>
<evidence type="ECO:0000256" key="1">
    <source>
        <dbReference type="ARBA" id="ARBA00009477"/>
    </source>
</evidence>
<dbReference type="SUPFAM" id="SSF111369">
    <property type="entry name" value="HlyD-like secretion proteins"/>
    <property type="match status" value="1"/>
</dbReference>
<keyword evidence="2" id="KW-0813">Transport</keyword>
<dbReference type="Proteomes" id="UP001497493">
    <property type="component" value="Chromosome"/>
</dbReference>
<evidence type="ECO:0000259" key="5">
    <source>
        <dbReference type="Pfam" id="PF25967"/>
    </source>
</evidence>
<dbReference type="Gene3D" id="2.40.420.20">
    <property type="match status" value="1"/>
</dbReference>
<dbReference type="InterPro" id="IPR058647">
    <property type="entry name" value="BSH_CzcB-like"/>
</dbReference>
<dbReference type="EMBL" id="OZ026884">
    <property type="protein sequence ID" value="CAL1238920.1"/>
    <property type="molecule type" value="Genomic_DNA"/>
</dbReference>
<dbReference type="Pfam" id="PF25967">
    <property type="entry name" value="RND-MFP_C"/>
    <property type="match status" value="1"/>
</dbReference>
<accession>A0ABM9NEA6</accession>
<dbReference type="Gene3D" id="2.40.30.170">
    <property type="match status" value="1"/>
</dbReference>
<evidence type="ECO:0000259" key="4">
    <source>
        <dbReference type="Pfam" id="PF25954"/>
    </source>
</evidence>
<comment type="similarity">
    <text evidence="1">Belongs to the membrane fusion protein (MFP) (TC 8.A.1) family.</text>
</comment>